<reference evidence="1 2" key="1">
    <citation type="submission" date="2015-01" db="EMBL/GenBank/DDBJ databases">
        <title>Evolution of Trichinella species and genotypes.</title>
        <authorList>
            <person name="Korhonen P.K."/>
            <person name="Edoardo P."/>
            <person name="Giuseppe L.R."/>
            <person name="Gasser R.B."/>
        </authorList>
    </citation>
    <scope>NUCLEOTIDE SEQUENCE [LARGE SCALE GENOMIC DNA]</scope>
    <source>
        <strain evidence="1">ISS3</strain>
    </source>
</reference>
<dbReference type="EMBL" id="JYDH01000052">
    <property type="protein sequence ID" value="KRY35577.1"/>
    <property type="molecule type" value="Genomic_DNA"/>
</dbReference>
<keyword evidence="2" id="KW-1185">Reference proteome</keyword>
<evidence type="ECO:0000313" key="2">
    <source>
        <dbReference type="Proteomes" id="UP000054776"/>
    </source>
</evidence>
<protein>
    <submittedName>
        <fullName evidence="1">Uncharacterized protein</fullName>
    </submittedName>
</protein>
<dbReference type="Proteomes" id="UP000054776">
    <property type="component" value="Unassembled WGS sequence"/>
</dbReference>
<dbReference type="OrthoDB" id="5917516at2759"/>
<comment type="caution">
    <text evidence="1">The sequence shown here is derived from an EMBL/GenBank/DDBJ whole genome shotgun (WGS) entry which is preliminary data.</text>
</comment>
<evidence type="ECO:0000313" key="1">
    <source>
        <dbReference type="EMBL" id="KRY35577.1"/>
    </source>
</evidence>
<gene>
    <name evidence="1" type="ORF">T01_11850</name>
</gene>
<organism evidence="1 2">
    <name type="scientific">Trichinella spiralis</name>
    <name type="common">Trichina worm</name>
    <dbReference type="NCBI Taxonomy" id="6334"/>
    <lineage>
        <taxon>Eukaryota</taxon>
        <taxon>Metazoa</taxon>
        <taxon>Ecdysozoa</taxon>
        <taxon>Nematoda</taxon>
        <taxon>Enoplea</taxon>
        <taxon>Dorylaimia</taxon>
        <taxon>Trichinellida</taxon>
        <taxon>Trichinellidae</taxon>
        <taxon>Trichinella</taxon>
    </lineage>
</organism>
<name>A0A0V1BF53_TRISP</name>
<dbReference type="InParanoid" id="A0A0V1BF53"/>
<proteinExistence type="predicted"/>
<accession>A0A0V1BF53</accession>
<dbReference type="AlphaFoldDB" id="A0A0V1BF53"/>
<sequence>MRFRGESYFMTIHLMTMESDIISDLTEELKLNREKKESEIENVTNVTAEMFTLLKKNQPSKSHLFFTSHHSPATVLTFDLKMNPVPMLHVNPISIIGSPWLCVIQEKLIVGCEVKNKNKTVANISAALVWKEKDSLQHSCKSTTVTLLDKGGIRAANSIFSMPVERSFLKPNESAQIMISSVQPSQAVNMHLLIEMSVHQDENTPDLQYSPQVEPAKWRPWYTQVDNVHFDAARVSDFEDLQSSESSQDRLYAVLAVHAAFERTVLRVEKNARTFSLHHTEEEISALEQLYLRQVAATHAGIHRCTLSALKTLHAFRIDGEACFLKQHELLAAAGLHCTVCRSRAKLSQYLELLSRSLEVVECRPLTVEAEIEDVLLQLSEQRVKHLEALYDLLSKTDSNGIPLEQYRILRLKLAQTYVKIITTRLTQPEWY</sequence>